<evidence type="ECO:0000313" key="3">
    <source>
        <dbReference type="Proteomes" id="UP000242329"/>
    </source>
</evidence>
<evidence type="ECO:0000259" key="1">
    <source>
        <dbReference type="SMART" id="SM00909"/>
    </source>
</evidence>
<feature type="domain" description="GerMN" evidence="1">
    <location>
        <begin position="69"/>
        <end position="157"/>
    </location>
</feature>
<dbReference type="OrthoDB" id="9809406at2"/>
<dbReference type="SMART" id="SM00909">
    <property type="entry name" value="Germane"/>
    <property type="match status" value="1"/>
</dbReference>
<proteinExistence type="predicted"/>
<dbReference type="PROSITE" id="PS51257">
    <property type="entry name" value="PROKAR_LIPOPROTEIN"/>
    <property type="match status" value="1"/>
</dbReference>
<reference evidence="3" key="1">
    <citation type="submission" date="2016-11" db="EMBL/GenBank/DDBJ databases">
        <authorList>
            <person name="Varghese N."/>
            <person name="Submissions S."/>
        </authorList>
    </citation>
    <scope>NUCLEOTIDE SEQUENCE [LARGE SCALE GENOMIC DNA]</scope>
    <source>
        <strain evidence="3">DSM 11003</strain>
    </source>
</reference>
<dbReference type="AlphaFoldDB" id="A0A1M5JAJ2"/>
<dbReference type="Pfam" id="PF10646">
    <property type="entry name" value="Germane"/>
    <property type="match status" value="1"/>
</dbReference>
<gene>
    <name evidence="2" type="ORF">SAMN02745221_00039</name>
</gene>
<dbReference type="STRING" id="1123382.SAMN02745221_00039"/>
<accession>A0A1M5JAJ2</accession>
<dbReference type="Proteomes" id="UP000242329">
    <property type="component" value="Unassembled WGS sequence"/>
</dbReference>
<keyword evidence="3" id="KW-1185">Reference proteome</keyword>
<sequence length="175" mass="19463">MRHKKLVYILLLLFIISIPGTGGCLPNKKSSQPVNKKITLYFADQQAMYLLPETRTVSVSDQASKEEIVKKALEELIKGPQKEGHYPTIPEQTEILEVKKEKDILYLDFSEELQTRHPGGSAGEILTIMSIVNTTAPLAGVEKVQILITGEKQETLAGHIDISEPIKQDTAIIKK</sequence>
<organism evidence="2 3">
    <name type="scientific">Thermosyntropha lipolytica DSM 11003</name>
    <dbReference type="NCBI Taxonomy" id="1123382"/>
    <lineage>
        <taxon>Bacteria</taxon>
        <taxon>Bacillati</taxon>
        <taxon>Bacillota</taxon>
        <taxon>Clostridia</taxon>
        <taxon>Eubacteriales</taxon>
        <taxon>Syntrophomonadaceae</taxon>
        <taxon>Thermosyntropha</taxon>
    </lineage>
</organism>
<dbReference type="EMBL" id="FQWY01000002">
    <property type="protein sequence ID" value="SHG37606.1"/>
    <property type="molecule type" value="Genomic_DNA"/>
</dbReference>
<dbReference type="RefSeq" id="WP_073088767.1">
    <property type="nucleotide sequence ID" value="NZ_FQWY01000002.1"/>
</dbReference>
<name>A0A1M5JAJ2_9FIRM</name>
<evidence type="ECO:0000313" key="2">
    <source>
        <dbReference type="EMBL" id="SHG37606.1"/>
    </source>
</evidence>
<protein>
    <submittedName>
        <fullName evidence="2">Sporulation and spore germination</fullName>
    </submittedName>
</protein>
<dbReference type="InterPro" id="IPR019606">
    <property type="entry name" value="GerMN"/>
</dbReference>